<evidence type="ECO:0000313" key="4">
    <source>
        <dbReference type="EMBL" id="AFZ68383.1"/>
    </source>
</evidence>
<evidence type="ECO:0000256" key="2">
    <source>
        <dbReference type="ARBA" id="ARBA00023315"/>
    </source>
</evidence>
<dbReference type="Gene3D" id="3.40.630.30">
    <property type="match status" value="1"/>
</dbReference>
<gene>
    <name evidence="4" type="ordered locus">Deipe_2926</name>
</gene>
<proteinExistence type="predicted"/>
<dbReference type="GO" id="GO:0016747">
    <property type="term" value="F:acyltransferase activity, transferring groups other than amino-acyl groups"/>
    <property type="evidence" value="ECO:0007669"/>
    <property type="project" value="InterPro"/>
</dbReference>
<dbReference type="Pfam" id="PF00583">
    <property type="entry name" value="Acetyltransf_1"/>
    <property type="match status" value="1"/>
</dbReference>
<dbReference type="InterPro" id="IPR000182">
    <property type="entry name" value="GNAT_dom"/>
</dbReference>
<accession>L0A3A9</accession>
<keyword evidence="5" id="KW-1185">Reference proteome</keyword>
<name>L0A3A9_DEIPD</name>
<dbReference type="RefSeq" id="WP_015236685.1">
    <property type="nucleotide sequence ID" value="NC_019793.1"/>
</dbReference>
<protein>
    <submittedName>
        <fullName evidence="4">Acetyltransferase</fullName>
    </submittedName>
</protein>
<dbReference type="STRING" id="937777.Deipe_2926"/>
<dbReference type="SUPFAM" id="SSF55729">
    <property type="entry name" value="Acyl-CoA N-acyltransferases (Nat)"/>
    <property type="match status" value="1"/>
</dbReference>
<evidence type="ECO:0000313" key="5">
    <source>
        <dbReference type="Proteomes" id="UP000010467"/>
    </source>
</evidence>
<dbReference type="CDD" id="cd04301">
    <property type="entry name" value="NAT_SF"/>
    <property type="match status" value="1"/>
</dbReference>
<evidence type="ECO:0000256" key="1">
    <source>
        <dbReference type="ARBA" id="ARBA00022679"/>
    </source>
</evidence>
<dbReference type="EMBL" id="CP003382">
    <property type="protein sequence ID" value="AFZ68383.1"/>
    <property type="molecule type" value="Genomic_DNA"/>
</dbReference>
<keyword evidence="2" id="KW-0012">Acyltransferase</keyword>
<feature type="domain" description="N-acetyltransferase" evidence="3">
    <location>
        <begin position="2"/>
        <end position="166"/>
    </location>
</feature>
<dbReference type="OrthoDB" id="9796171at2"/>
<dbReference type="AlphaFoldDB" id="L0A3A9"/>
<organism evidence="4 5">
    <name type="scientific">Deinococcus peraridilitoris (strain DSM 19664 / LMG 22246 / CIP 109416 / KR-200)</name>
    <dbReference type="NCBI Taxonomy" id="937777"/>
    <lineage>
        <taxon>Bacteria</taxon>
        <taxon>Thermotogati</taxon>
        <taxon>Deinococcota</taxon>
        <taxon>Deinococci</taxon>
        <taxon>Deinococcales</taxon>
        <taxon>Deinococcaceae</taxon>
        <taxon>Deinococcus</taxon>
    </lineage>
</organism>
<dbReference type="eggNOG" id="COG0456">
    <property type="taxonomic scope" value="Bacteria"/>
</dbReference>
<reference evidence="5" key="1">
    <citation type="submission" date="2012-03" db="EMBL/GenBank/DDBJ databases">
        <title>Complete sequence of chromosome of Deinococcus peraridilitoris DSM 19664.</title>
        <authorList>
            <person name="Lucas S."/>
            <person name="Copeland A."/>
            <person name="Lapidus A."/>
            <person name="Glavina del Rio T."/>
            <person name="Dalin E."/>
            <person name="Tice H."/>
            <person name="Bruce D."/>
            <person name="Goodwin L."/>
            <person name="Pitluck S."/>
            <person name="Peters L."/>
            <person name="Mikhailova N."/>
            <person name="Lu M."/>
            <person name="Kyrpides N."/>
            <person name="Mavromatis K."/>
            <person name="Ivanova N."/>
            <person name="Brettin T."/>
            <person name="Detter J.C."/>
            <person name="Han C."/>
            <person name="Larimer F."/>
            <person name="Land M."/>
            <person name="Hauser L."/>
            <person name="Markowitz V."/>
            <person name="Cheng J.-F."/>
            <person name="Hugenholtz P."/>
            <person name="Woyke T."/>
            <person name="Wu D."/>
            <person name="Pukall R."/>
            <person name="Steenblock K."/>
            <person name="Brambilla E."/>
            <person name="Klenk H.-P."/>
            <person name="Eisen J.A."/>
        </authorList>
    </citation>
    <scope>NUCLEOTIDE SEQUENCE [LARGE SCALE GENOMIC DNA]</scope>
    <source>
        <strain evidence="5">DSM 19664 / LMG 22246 / CIP 109416 / KR-200</strain>
    </source>
</reference>
<dbReference type="KEGG" id="dpd:Deipe_2926"/>
<dbReference type="InterPro" id="IPR016181">
    <property type="entry name" value="Acyl_CoA_acyltransferase"/>
</dbReference>
<dbReference type="HOGENOM" id="CLU_1650137_0_0_0"/>
<sequence length="173" mass="18680">MARVRRAGSEDAGLMAALTRQCWAGSVPGDSSAHFEDETRVLSDLASGGGLILEHGVIAVASLRWRDLPPGASGPGRATPRLWEVCRLGVLPHHRQHGHGERLMREVEALAASGGVPEVRLAVRRDASVKLVQFYQRLGYTIDPALVYSHANPQNPTPIVMRKELLHAMGVSA</sequence>
<dbReference type="InterPro" id="IPR050832">
    <property type="entry name" value="Bact_Acetyltransf"/>
</dbReference>
<dbReference type="PANTHER" id="PTHR43877">
    <property type="entry name" value="AMINOALKYLPHOSPHONATE N-ACETYLTRANSFERASE-RELATED-RELATED"/>
    <property type="match status" value="1"/>
</dbReference>
<keyword evidence="1 4" id="KW-0808">Transferase</keyword>
<evidence type="ECO:0000259" key="3">
    <source>
        <dbReference type="PROSITE" id="PS51186"/>
    </source>
</evidence>
<dbReference type="PROSITE" id="PS51186">
    <property type="entry name" value="GNAT"/>
    <property type="match status" value="1"/>
</dbReference>
<dbReference type="Proteomes" id="UP000010467">
    <property type="component" value="Chromosome"/>
</dbReference>
<dbReference type="PATRIC" id="fig|937777.3.peg.2944"/>